<proteinExistence type="inferred from homology"/>
<keyword evidence="8 13" id="KW-0131">Cell cycle</keyword>
<reference evidence="16" key="1">
    <citation type="journal article" date="2019" name="Int. J. Syst. Evol. Microbiol.">
        <title>The Global Catalogue of Microorganisms (GCM) 10K type strain sequencing project: providing services to taxonomists for standard genome sequencing and annotation.</title>
        <authorList>
            <consortium name="The Broad Institute Genomics Platform"/>
            <consortium name="The Broad Institute Genome Sequencing Center for Infectious Disease"/>
            <person name="Wu L."/>
            <person name="Ma J."/>
        </authorList>
    </citation>
    <scope>NUCLEOTIDE SEQUENCE [LARGE SCALE GENOMIC DNA]</scope>
    <source>
        <strain evidence="16">CCUG 59858</strain>
    </source>
</reference>
<evidence type="ECO:0000256" key="1">
    <source>
        <dbReference type="ARBA" id="ARBA00004496"/>
    </source>
</evidence>
<feature type="binding site" evidence="13">
    <location>
        <position position="117"/>
    </location>
    <ligand>
        <name>UDP-N-acetyl-alpha-D-glucosamine</name>
        <dbReference type="ChEBI" id="CHEBI:57705"/>
    </ligand>
</feature>
<dbReference type="EMBL" id="JBHSAB010000002">
    <property type="protein sequence ID" value="MFC3908076.1"/>
    <property type="molecule type" value="Genomic_DNA"/>
</dbReference>
<comment type="similarity">
    <text evidence="11 13">Belongs to the EPSP synthase family. MurA subfamily.</text>
</comment>
<evidence type="ECO:0000256" key="7">
    <source>
        <dbReference type="ARBA" id="ARBA00022984"/>
    </source>
</evidence>
<dbReference type="RefSeq" id="WP_382341025.1">
    <property type="nucleotide sequence ID" value="NZ_JBHSAB010000002.1"/>
</dbReference>
<evidence type="ECO:0000313" key="16">
    <source>
        <dbReference type="Proteomes" id="UP001595758"/>
    </source>
</evidence>
<evidence type="ECO:0000256" key="12">
    <source>
        <dbReference type="ARBA" id="ARBA00047527"/>
    </source>
</evidence>
<dbReference type="InterPro" id="IPR001986">
    <property type="entry name" value="Enolpyruvate_Tfrase_dom"/>
</dbReference>
<dbReference type="HAMAP" id="MF_00111">
    <property type="entry name" value="MurA"/>
    <property type="match status" value="1"/>
</dbReference>
<dbReference type="Proteomes" id="UP001595758">
    <property type="component" value="Unassembled WGS sequence"/>
</dbReference>
<keyword evidence="7 13" id="KW-0573">Peptidoglycan synthesis</keyword>
<keyword evidence="10 13" id="KW-0670">Pyruvate</keyword>
<evidence type="ECO:0000256" key="11">
    <source>
        <dbReference type="ARBA" id="ARBA00038367"/>
    </source>
</evidence>
<dbReference type="InterPro" id="IPR013792">
    <property type="entry name" value="RNA3'P_cycl/enolpyr_Trfase_a/b"/>
</dbReference>
<dbReference type="GO" id="GO:0008760">
    <property type="term" value="F:UDP-N-acetylglucosamine 1-carboxyvinyltransferase activity"/>
    <property type="evidence" value="ECO:0007669"/>
    <property type="project" value="UniProtKB-EC"/>
</dbReference>
<evidence type="ECO:0000256" key="9">
    <source>
        <dbReference type="ARBA" id="ARBA00023316"/>
    </source>
</evidence>
<organism evidence="15 16">
    <name type="scientific">Legionella dresdenensis</name>
    <dbReference type="NCBI Taxonomy" id="450200"/>
    <lineage>
        <taxon>Bacteria</taxon>
        <taxon>Pseudomonadati</taxon>
        <taxon>Pseudomonadota</taxon>
        <taxon>Gammaproteobacteria</taxon>
        <taxon>Legionellales</taxon>
        <taxon>Legionellaceae</taxon>
        <taxon>Legionella</taxon>
    </lineage>
</organism>
<comment type="function">
    <text evidence="13">Cell wall formation. Adds enolpyruvyl to UDP-N-acetylglucosamine.</text>
</comment>
<dbReference type="InterPro" id="IPR050068">
    <property type="entry name" value="MurA_subfamily"/>
</dbReference>
<comment type="subcellular location">
    <subcellularLocation>
        <location evidence="1 13">Cytoplasm</location>
    </subcellularLocation>
</comment>
<protein>
    <recommendedName>
        <fullName evidence="13">UDP-N-acetylglucosamine 1-carboxyvinyltransferase</fullName>
        <ecNumber evidence="13">2.5.1.7</ecNumber>
    </recommendedName>
    <alternativeName>
        <fullName evidence="13">Enoylpyruvate transferase</fullName>
    </alternativeName>
    <alternativeName>
        <fullName evidence="13">UDP-N-acetylglucosamine enolpyruvyl transferase</fullName>
        <shortName evidence="13">EPT</shortName>
    </alternativeName>
</protein>
<keyword evidence="16" id="KW-1185">Reference proteome</keyword>
<evidence type="ECO:0000256" key="13">
    <source>
        <dbReference type="HAMAP-Rule" id="MF_00111"/>
    </source>
</evidence>
<dbReference type="EC" id="2.5.1.7" evidence="13"/>
<keyword evidence="9 13" id="KW-0961">Cell wall biogenesis/degradation</keyword>
<keyword evidence="3 13" id="KW-0963">Cytoplasm</keyword>
<comment type="caution">
    <text evidence="15">The sequence shown here is derived from an EMBL/GenBank/DDBJ whole genome shotgun (WGS) entry which is preliminary data.</text>
</comment>
<dbReference type="InterPro" id="IPR036968">
    <property type="entry name" value="Enolpyruvate_Tfrase_sf"/>
</dbReference>
<feature type="domain" description="Enolpyruvate transferase" evidence="14">
    <location>
        <begin position="32"/>
        <end position="434"/>
    </location>
</feature>
<evidence type="ECO:0000259" key="14">
    <source>
        <dbReference type="Pfam" id="PF00275"/>
    </source>
</evidence>
<dbReference type="Pfam" id="PF00275">
    <property type="entry name" value="EPSP_synthase"/>
    <property type="match status" value="1"/>
</dbReference>
<feature type="binding site" evidence="13">
    <location>
        <begin position="146"/>
        <end position="150"/>
    </location>
    <ligand>
        <name>UDP-N-acetyl-alpha-D-glucosamine</name>
        <dbReference type="ChEBI" id="CHEBI:57705"/>
    </ligand>
</feature>
<keyword evidence="4 13" id="KW-0132">Cell division</keyword>
<feature type="binding site" evidence="13">
    <location>
        <position position="333"/>
    </location>
    <ligand>
        <name>UDP-N-acetyl-alpha-D-glucosamine</name>
        <dbReference type="ChEBI" id="CHEBI:57705"/>
    </ligand>
</feature>
<comment type="catalytic activity">
    <reaction evidence="12 13">
        <text>phosphoenolpyruvate + UDP-N-acetyl-alpha-D-glucosamine = UDP-N-acetyl-3-O-(1-carboxyvinyl)-alpha-D-glucosamine + phosphate</text>
        <dbReference type="Rhea" id="RHEA:18681"/>
        <dbReference type="ChEBI" id="CHEBI:43474"/>
        <dbReference type="ChEBI" id="CHEBI:57705"/>
        <dbReference type="ChEBI" id="CHEBI:58702"/>
        <dbReference type="ChEBI" id="CHEBI:68483"/>
        <dbReference type="EC" id="2.5.1.7"/>
    </reaction>
</comment>
<name>A0ABV8CCW6_9GAMM</name>
<evidence type="ECO:0000256" key="4">
    <source>
        <dbReference type="ARBA" id="ARBA00022618"/>
    </source>
</evidence>
<dbReference type="NCBIfam" id="NF006873">
    <property type="entry name" value="PRK09369.1"/>
    <property type="match status" value="1"/>
</dbReference>
<comment type="pathway">
    <text evidence="2 13">Cell wall biogenesis; peptidoglycan biosynthesis.</text>
</comment>
<sequence length="473" mass="50804">MQKTRHSTNTNWKTDDTRLSITETDSVYEITGGIALHGEVRISGSKNAALPLLAATLLADQPIQLDNLPAITDISLLLNCLKAIGKQWVYIGDNSVQITHKPLLEPHIPAEFASKIRGSIVLLGPLLARCPKVILPLPGGCAIGKRPVDLHIMALKALGADIIEEGNYLICTRQTGRLKGNTIHFKEKTVTGTENAIMAASLADGETCIQNAAREPEVVALADFLNQLGANIKGAGTDAITIIGVEKLNGCSQYPIIPDRIEAGTFLIAAAITQGCITIKDVNPQHLTTILKLLLEAGAEIQCGTDSIKINMQHVKSAAFNIVTQPFPGFPTDLQSLCLSLATIADGQSVLCETLFESRFQIVEELLKMGAKITIEENTARITGVQQLKAARVKATDLRSGAALVCAGLAAQGTTQISGIHLIERGYEDLIRKLTALGAQIQRIDLPHCPRFFTPIQNNNTTNNATNHLTSQM</sequence>
<evidence type="ECO:0000313" key="15">
    <source>
        <dbReference type="EMBL" id="MFC3908076.1"/>
    </source>
</evidence>
<dbReference type="PANTHER" id="PTHR43783:SF1">
    <property type="entry name" value="UDP-N-ACETYLGLUCOSAMINE 1-CARBOXYVINYLTRANSFERASE"/>
    <property type="match status" value="1"/>
</dbReference>
<keyword evidence="5 13" id="KW-0808">Transferase</keyword>
<evidence type="ECO:0000256" key="2">
    <source>
        <dbReference type="ARBA" id="ARBA00004752"/>
    </source>
</evidence>
<evidence type="ECO:0000256" key="5">
    <source>
        <dbReference type="ARBA" id="ARBA00022679"/>
    </source>
</evidence>
<feature type="active site" description="Proton donor" evidence="13">
    <location>
        <position position="141"/>
    </location>
</feature>
<dbReference type="SUPFAM" id="SSF55205">
    <property type="entry name" value="EPT/RTPC-like"/>
    <property type="match status" value="1"/>
</dbReference>
<gene>
    <name evidence="13 15" type="primary">murA</name>
    <name evidence="15" type="ORF">ACFORL_03160</name>
</gene>
<evidence type="ECO:0000256" key="3">
    <source>
        <dbReference type="ARBA" id="ARBA00022490"/>
    </source>
</evidence>
<feature type="binding site" evidence="13">
    <location>
        <begin position="46"/>
        <end position="47"/>
    </location>
    <ligand>
        <name>phosphoenolpyruvate</name>
        <dbReference type="ChEBI" id="CHEBI:58702"/>
    </ligand>
</feature>
<comment type="caution">
    <text evidence="13">Lacks conserved residue(s) required for the propagation of feature annotation.</text>
</comment>
<accession>A0ABV8CCW6</accession>
<evidence type="ECO:0000256" key="6">
    <source>
        <dbReference type="ARBA" id="ARBA00022960"/>
    </source>
</evidence>
<evidence type="ECO:0000256" key="10">
    <source>
        <dbReference type="ARBA" id="ARBA00023317"/>
    </source>
</evidence>
<dbReference type="PANTHER" id="PTHR43783">
    <property type="entry name" value="UDP-N-ACETYLGLUCOSAMINE 1-CARBOXYVINYLTRANSFERASE"/>
    <property type="match status" value="1"/>
</dbReference>
<feature type="binding site" evidence="13">
    <location>
        <position position="355"/>
    </location>
    <ligand>
        <name>UDP-N-acetyl-alpha-D-glucosamine</name>
        <dbReference type="ChEBI" id="CHEBI:57705"/>
    </ligand>
</feature>
<dbReference type="Gene3D" id="3.65.10.10">
    <property type="entry name" value="Enolpyruvate transferase domain"/>
    <property type="match status" value="2"/>
</dbReference>
<feature type="modified residue" description="2-(S-cysteinyl)pyruvic acid O-phosphothioketal" evidence="13">
    <location>
        <position position="141"/>
    </location>
</feature>
<evidence type="ECO:0000256" key="8">
    <source>
        <dbReference type="ARBA" id="ARBA00023306"/>
    </source>
</evidence>
<dbReference type="InterPro" id="IPR005750">
    <property type="entry name" value="UDP_GlcNAc_COvinyl_MurA"/>
</dbReference>
<dbReference type="CDD" id="cd01555">
    <property type="entry name" value="UdpNAET"/>
    <property type="match status" value="1"/>
</dbReference>
<dbReference type="NCBIfam" id="TIGR01072">
    <property type="entry name" value="murA"/>
    <property type="match status" value="1"/>
</dbReference>
<keyword evidence="6 13" id="KW-0133">Cell shape</keyword>